<evidence type="ECO:0000259" key="17">
    <source>
        <dbReference type="Pfam" id="PF22461"/>
    </source>
</evidence>
<evidence type="ECO:0000256" key="4">
    <source>
        <dbReference type="ARBA" id="ARBA00022452"/>
    </source>
</evidence>
<dbReference type="Gene3D" id="3.10.560.10">
    <property type="entry name" value="Outer membrane lipoprotein wza domain like"/>
    <property type="match status" value="2"/>
</dbReference>
<keyword evidence="6" id="KW-0812">Transmembrane</keyword>
<dbReference type="InterPro" id="IPR049712">
    <property type="entry name" value="Poly_export"/>
</dbReference>
<dbReference type="Pfam" id="PF22461">
    <property type="entry name" value="SLBB_2"/>
    <property type="match status" value="1"/>
</dbReference>
<evidence type="ECO:0000256" key="15">
    <source>
        <dbReference type="SAM" id="MobiDB-lite"/>
    </source>
</evidence>
<evidence type="ECO:0000256" key="1">
    <source>
        <dbReference type="ARBA" id="ARBA00004571"/>
    </source>
</evidence>
<keyword evidence="9" id="KW-0406">Ion transport</keyword>
<dbReference type="InterPro" id="IPR054765">
    <property type="entry name" value="SLBB_dom"/>
</dbReference>
<reference evidence="18" key="1">
    <citation type="submission" date="2016-10" db="EMBL/GenBank/DDBJ databases">
        <title>CRISPR-Cas defence system in Roseofilum reptotaenium: evidence of a bacteriophage-cyanobacterium arms race in the coral black band disease.</title>
        <authorList>
            <person name="Buerger P."/>
            <person name="Wood-Charlson E.M."/>
            <person name="Weynberg K.D."/>
            <person name="Willis B."/>
            <person name="Van Oppen M.J."/>
        </authorList>
    </citation>
    <scope>NUCLEOTIDE SEQUENCE [LARGE SCALE GENOMIC DNA]</scope>
    <source>
        <strain evidence="18">AO1-A</strain>
    </source>
</reference>
<keyword evidence="3" id="KW-0813">Transport</keyword>
<dbReference type="Proteomes" id="UP000183940">
    <property type="component" value="Unassembled WGS sequence"/>
</dbReference>
<evidence type="ECO:0000259" key="16">
    <source>
        <dbReference type="Pfam" id="PF02563"/>
    </source>
</evidence>
<keyword evidence="10" id="KW-0626">Porin</keyword>
<keyword evidence="14" id="KW-0449">Lipoprotein</keyword>
<sequence>MAPSRHFNITISLTLGVGLFLPSQANGQLPPIDVDQPASVDQLLEDARERLRNQGEILELDNQLLTAPPPEFDVYRLGSGDSITVNVTNFPDLNFQALLDLEGNIIVPLMGRLTLKGLTLEEVEEKLRFGLNQFVVEPDVLVTLGNRRPVEAIITGEVLRPGTYPLPSAPLPLVADALVAAGGSTQSADLRNIIIRRTLLDGSVLEASVDLLTPLKYGQRIQDLRLEDGDVIIVPKIDFNDIDYDHQLAAESNLSQPTIAIDVVRYTTNNVGSITLPNGSTFADAITAIGPNFEEAKLSKVGLIRFDQEQGRVVTKVINARSVILGDVSQNIRLLDNDIIVVNRNLLSRLSVTLTRITRPFQDVLTFLLFWRQFRDNVTDVFTVDTNLNNPSPSPAPTPTPTPTPGTTPTPTPGTTPSPTPAPSPAPSPAPAPAPAPAPSPSQ</sequence>
<gene>
    <name evidence="18" type="ORF">BI308_17605</name>
</gene>
<name>A0A1L9QNP7_9CYAN</name>
<evidence type="ECO:0000313" key="19">
    <source>
        <dbReference type="Proteomes" id="UP000183940"/>
    </source>
</evidence>
<dbReference type="PANTHER" id="PTHR33619:SF3">
    <property type="entry name" value="POLYSACCHARIDE EXPORT PROTEIN GFCE-RELATED"/>
    <property type="match status" value="1"/>
</dbReference>
<organism evidence="18 19">
    <name type="scientific">Roseofilum reptotaenium AO1-A</name>
    <dbReference type="NCBI Taxonomy" id="1925591"/>
    <lineage>
        <taxon>Bacteria</taxon>
        <taxon>Bacillati</taxon>
        <taxon>Cyanobacteriota</taxon>
        <taxon>Cyanophyceae</taxon>
        <taxon>Desertifilales</taxon>
        <taxon>Desertifilaceae</taxon>
        <taxon>Roseofilum</taxon>
    </lineage>
</organism>
<protein>
    <submittedName>
        <fullName evidence="18">Uncharacterized protein</fullName>
    </submittedName>
</protein>
<evidence type="ECO:0000256" key="10">
    <source>
        <dbReference type="ARBA" id="ARBA00023114"/>
    </source>
</evidence>
<accession>A0A1L9QNP7</accession>
<keyword evidence="13" id="KW-0998">Cell outer membrane</keyword>
<feature type="region of interest" description="Disordered" evidence="15">
    <location>
        <begin position="387"/>
        <end position="443"/>
    </location>
</feature>
<dbReference type="STRING" id="1925591.BI308_17605"/>
<evidence type="ECO:0000256" key="12">
    <source>
        <dbReference type="ARBA" id="ARBA00023139"/>
    </source>
</evidence>
<evidence type="ECO:0000256" key="7">
    <source>
        <dbReference type="ARBA" id="ARBA00022729"/>
    </source>
</evidence>
<keyword evidence="8" id="KW-0625">Polysaccharide transport</keyword>
<dbReference type="GO" id="GO:0006811">
    <property type="term" value="P:monoatomic ion transport"/>
    <property type="evidence" value="ECO:0007669"/>
    <property type="project" value="UniProtKB-KW"/>
</dbReference>
<evidence type="ECO:0000256" key="6">
    <source>
        <dbReference type="ARBA" id="ARBA00022692"/>
    </source>
</evidence>
<dbReference type="Gene3D" id="3.30.1950.10">
    <property type="entry name" value="wza like domain"/>
    <property type="match status" value="1"/>
</dbReference>
<proteinExistence type="inferred from homology"/>
<evidence type="ECO:0000256" key="9">
    <source>
        <dbReference type="ARBA" id="ARBA00023065"/>
    </source>
</evidence>
<dbReference type="GO" id="GO:0015159">
    <property type="term" value="F:polysaccharide transmembrane transporter activity"/>
    <property type="evidence" value="ECO:0007669"/>
    <property type="project" value="InterPro"/>
</dbReference>
<comment type="subcellular location">
    <subcellularLocation>
        <location evidence="1">Cell outer membrane</location>
        <topology evidence="1">Multi-pass membrane protein</topology>
    </subcellularLocation>
</comment>
<feature type="domain" description="SLBB" evidence="17">
    <location>
        <begin position="153"/>
        <end position="234"/>
    </location>
</feature>
<keyword evidence="7" id="KW-0732">Signal</keyword>
<evidence type="ECO:0000256" key="13">
    <source>
        <dbReference type="ARBA" id="ARBA00023237"/>
    </source>
</evidence>
<keyword evidence="5" id="KW-0762">Sugar transport</keyword>
<keyword evidence="19" id="KW-1185">Reference proteome</keyword>
<keyword evidence="12" id="KW-0564">Palmitate</keyword>
<evidence type="ECO:0000313" key="18">
    <source>
        <dbReference type="EMBL" id="OJJ24290.1"/>
    </source>
</evidence>
<feature type="compositionally biased region" description="Pro residues" evidence="15">
    <location>
        <begin position="392"/>
        <end position="443"/>
    </location>
</feature>
<dbReference type="Pfam" id="PF02563">
    <property type="entry name" value="Poly_export"/>
    <property type="match status" value="1"/>
</dbReference>
<comment type="caution">
    <text evidence="18">The sequence shown here is derived from an EMBL/GenBank/DDBJ whole genome shotgun (WGS) entry which is preliminary data.</text>
</comment>
<dbReference type="EMBL" id="MLAW01000034">
    <property type="protein sequence ID" value="OJJ24290.1"/>
    <property type="molecule type" value="Genomic_DNA"/>
</dbReference>
<dbReference type="PANTHER" id="PTHR33619">
    <property type="entry name" value="POLYSACCHARIDE EXPORT PROTEIN GFCE-RELATED"/>
    <property type="match status" value="1"/>
</dbReference>
<dbReference type="GO" id="GO:0015288">
    <property type="term" value="F:porin activity"/>
    <property type="evidence" value="ECO:0007669"/>
    <property type="project" value="UniProtKB-KW"/>
</dbReference>
<dbReference type="AlphaFoldDB" id="A0A1L9QNP7"/>
<keyword evidence="11" id="KW-0472">Membrane</keyword>
<evidence type="ECO:0000256" key="14">
    <source>
        <dbReference type="ARBA" id="ARBA00023288"/>
    </source>
</evidence>
<comment type="similarity">
    <text evidence="2">Belongs to the BexD/CtrA/VexA family.</text>
</comment>
<evidence type="ECO:0000256" key="11">
    <source>
        <dbReference type="ARBA" id="ARBA00023136"/>
    </source>
</evidence>
<evidence type="ECO:0000256" key="5">
    <source>
        <dbReference type="ARBA" id="ARBA00022597"/>
    </source>
</evidence>
<keyword evidence="4" id="KW-1134">Transmembrane beta strand</keyword>
<feature type="domain" description="Polysaccharide export protein N-terminal" evidence="16">
    <location>
        <begin position="73"/>
        <end position="144"/>
    </location>
</feature>
<dbReference type="GO" id="GO:0046930">
    <property type="term" value="C:pore complex"/>
    <property type="evidence" value="ECO:0007669"/>
    <property type="project" value="UniProtKB-KW"/>
</dbReference>
<evidence type="ECO:0000256" key="2">
    <source>
        <dbReference type="ARBA" id="ARBA00009450"/>
    </source>
</evidence>
<evidence type="ECO:0000256" key="3">
    <source>
        <dbReference type="ARBA" id="ARBA00022448"/>
    </source>
</evidence>
<evidence type="ECO:0000256" key="8">
    <source>
        <dbReference type="ARBA" id="ARBA00023047"/>
    </source>
</evidence>
<dbReference type="GO" id="GO:0009279">
    <property type="term" value="C:cell outer membrane"/>
    <property type="evidence" value="ECO:0007669"/>
    <property type="project" value="UniProtKB-SubCell"/>
</dbReference>
<dbReference type="InterPro" id="IPR003715">
    <property type="entry name" value="Poly_export_N"/>
</dbReference>